<dbReference type="Pfam" id="PF07980">
    <property type="entry name" value="SusD_RagB"/>
    <property type="match status" value="1"/>
</dbReference>
<name>A0AA37JU87_BACUN</name>
<comment type="similarity">
    <text evidence="2">Belongs to the SusD family.</text>
</comment>
<dbReference type="AlphaFoldDB" id="A0AA37JU87"/>
<gene>
    <name evidence="8" type="ORF">CE91St12_04240</name>
</gene>
<dbReference type="Gene3D" id="1.25.40.390">
    <property type="match status" value="1"/>
</dbReference>
<evidence type="ECO:0000256" key="5">
    <source>
        <dbReference type="ARBA" id="ARBA00023237"/>
    </source>
</evidence>
<evidence type="ECO:0000313" key="8">
    <source>
        <dbReference type="EMBL" id="GKH12214.1"/>
    </source>
</evidence>
<reference evidence="8" key="1">
    <citation type="submission" date="2022-01" db="EMBL/GenBank/DDBJ databases">
        <title>Novel bile acid biosynthetic pathways are enriched in the microbiome of centenarians.</title>
        <authorList>
            <person name="Sato Y."/>
            <person name="Atarashi K."/>
            <person name="Plichta R.D."/>
            <person name="Arai Y."/>
            <person name="Sasajima S."/>
            <person name="Kearney M.S."/>
            <person name="Suda W."/>
            <person name="Takeshita K."/>
            <person name="Sasaki T."/>
            <person name="Okamoto S."/>
            <person name="Skelly N.A."/>
            <person name="Okamura Y."/>
            <person name="Vlamakis H."/>
            <person name="Li Y."/>
            <person name="Tanoue T."/>
            <person name="Takei H."/>
            <person name="Nittono H."/>
            <person name="Narushima S."/>
            <person name="Irie J."/>
            <person name="Itoh H."/>
            <person name="Moriya K."/>
            <person name="Sugiura Y."/>
            <person name="Suematsu M."/>
            <person name="Moritoki N."/>
            <person name="Shibata S."/>
            <person name="Littman R.D."/>
            <person name="Fischbach A.M."/>
            <person name="Uwamino Y."/>
            <person name="Inoue T."/>
            <person name="Honda A."/>
            <person name="Hattori M."/>
            <person name="Murai T."/>
            <person name="Xavier J.R."/>
            <person name="Hirose N."/>
            <person name="Honda K."/>
        </authorList>
    </citation>
    <scope>NUCLEOTIDE SEQUENCE</scope>
    <source>
        <strain evidence="8">CE91-St12</strain>
    </source>
</reference>
<evidence type="ECO:0000256" key="2">
    <source>
        <dbReference type="ARBA" id="ARBA00006275"/>
    </source>
</evidence>
<feature type="domain" description="RagB/SusD" evidence="6">
    <location>
        <begin position="372"/>
        <end position="610"/>
    </location>
</feature>
<dbReference type="GO" id="GO:0009279">
    <property type="term" value="C:cell outer membrane"/>
    <property type="evidence" value="ECO:0007669"/>
    <property type="project" value="UniProtKB-SubCell"/>
</dbReference>
<dbReference type="InterPro" id="IPR011990">
    <property type="entry name" value="TPR-like_helical_dom_sf"/>
</dbReference>
<evidence type="ECO:0000256" key="3">
    <source>
        <dbReference type="ARBA" id="ARBA00022729"/>
    </source>
</evidence>
<keyword evidence="3" id="KW-0732">Signal</keyword>
<evidence type="ECO:0008006" key="10">
    <source>
        <dbReference type="Google" id="ProtNLM"/>
    </source>
</evidence>
<comment type="caution">
    <text evidence="8">The sequence shown here is derived from an EMBL/GenBank/DDBJ whole genome shotgun (WGS) entry which is preliminary data.</text>
</comment>
<evidence type="ECO:0000313" key="9">
    <source>
        <dbReference type="Proteomes" id="UP001055048"/>
    </source>
</evidence>
<dbReference type="EMBL" id="BQNL01000001">
    <property type="protein sequence ID" value="GKH12214.1"/>
    <property type="molecule type" value="Genomic_DNA"/>
</dbReference>
<dbReference type="InterPro" id="IPR012944">
    <property type="entry name" value="SusD_RagB_dom"/>
</dbReference>
<evidence type="ECO:0000256" key="1">
    <source>
        <dbReference type="ARBA" id="ARBA00004442"/>
    </source>
</evidence>
<dbReference type="Proteomes" id="UP001055048">
    <property type="component" value="Unassembled WGS sequence"/>
</dbReference>
<dbReference type="Pfam" id="PF14322">
    <property type="entry name" value="SusD-like_3"/>
    <property type="match status" value="1"/>
</dbReference>
<evidence type="ECO:0000259" key="6">
    <source>
        <dbReference type="Pfam" id="PF07980"/>
    </source>
</evidence>
<evidence type="ECO:0000259" key="7">
    <source>
        <dbReference type="Pfam" id="PF14322"/>
    </source>
</evidence>
<keyword evidence="4" id="KW-0472">Membrane</keyword>
<feature type="domain" description="SusD-like N-terminal" evidence="7">
    <location>
        <begin position="104"/>
        <end position="232"/>
    </location>
</feature>
<protein>
    <recommendedName>
        <fullName evidence="10">RagB/SusD family nutrient uptake outer membrane protein</fullName>
    </recommendedName>
</protein>
<organism evidence="8 9">
    <name type="scientific">Bacteroides uniformis</name>
    <dbReference type="NCBI Taxonomy" id="820"/>
    <lineage>
        <taxon>Bacteria</taxon>
        <taxon>Pseudomonadati</taxon>
        <taxon>Bacteroidota</taxon>
        <taxon>Bacteroidia</taxon>
        <taxon>Bacteroidales</taxon>
        <taxon>Bacteroidaceae</taxon>
        <taxon>Bacteroides</taxon>
    </lineage>
</organism>
<dbReference type="InterPro" id="IPR033985">
    <property type="entry name" value="SusD-like_N"/>
</dbReference>
<proteinExistence type="inferred from homology"/>
<comment type="subcellular location">
    <subcellularLocation>
        <location evidence="1">Cell outer membrane</location>
    </subcellularLocation>
</comment>
<keyword evidence="5" id="KW-0998">Cell outer membrane</keyword>
<accession>A0AA37JU87</accession>
<evidence type="ECO:0000256" key="4">
    <source>
        <dbReference type="ARBA" id="ARBA00023136"/>
    </source>
</evidence>
<sequence>MKKYIFTILAAAITFVSCDDILDRPQLNTPTDETYWKTEMDARLFSNGFYPEYFIGYGVSWNTNYSPLRGYSFDDNLASSGKQSTFENKVPDSRANTSAAAVNDGNYLSQYVGPKWNFAWVRKANIFLNRLETKMKGNVPEEAYNHWHAVAAFYKCFAYARLVATFGDVPYFEADFPNTDKETMFKDRDSRVFVMDKIHDLLKNEVLLNMRTNDGTNMLNRYVAAAFASRWMLFEGTWQKYHGGDQTAATKYLTLAKEAADIVINSGLYAIDTPFHELFGSQDLKGNKEALMYRHFDFDQAVRHCIASYSNGQESQSPAPNLALAKSFICQDGKVYQHSDIEDANVLSIANLAKTRDPRFEATFIDHVNVNSATLLYAAKFIDRVGLSLENPGANPLYGSNTNTNDGPVIRYAEVLLNWIEAKAELENVTQEDIDKSINQLRRRPLDDVAINKGLKNTVDMKLSDITADFDPARDQDVSPLIWEIRRERRMELIYEHCRLHDIKRWKKLDYMDNEKYPDTMLGPWVNMPKEVPAYLEADYIGKRQVKKEDGTIITFNGNNAADMIGYYIPENAQPRDIFTDRSYCSPIGTQDIQLYKDNGNYTLTQTIGW</sequence>
<dbReference type="PROSITE" id="PS51257">
    <property type="entry name" value="PROKAR_LIPOPROTEIN"/>
    <property type="match status" value="1"/>
</dbReference>
<dbReference type="RefSeq" id="WP_244074030.1">
    <property type="nucleotide sequence ID" value="NZ_BQNL01000001.1"/>
</dbReference>
<dbReference type="SUPFAM" id="SSF48452">
    <property type="entry name" value="TPR-like"/>
    <property type="match status" value="1"/>
</dbReference>